<dbReference type="KEGG" id="mtr:25501631"/>
<dbReference type="PRINTS" id="PR00624">
    <property type="entry name" value="HISTONEH5"/>
</dbReference>
<reference evidence="11" key="3">
    <citation type="submission" date="2015-04" db="UniProtKB">
        <authorList>
            <consortium name="EnsemblPlants"/>
        </authorList>
    </citation>
    <scope>IDENTIFICATION</scope>
    <source>
        <strain evidence="11">cv. Jemalong A17</strain>
    </source>
</reference>
<dbReference type="Proteomes" id="UP000002051">
    <property type="component" value="Chromosome 8"/>
</dbReference>
<dbReference type="PANTHER" id="PTHR11467">
    <property type="entry name" value="HISTONE H1"/>
    <property type="match status" value="1"/>
</dbReference>
<feature type="region of interest" description="Disordered" evidence="7">
    <location>
        <begin position="28"/>
        <end position="65"/>
    </location>
</feature>
<name>A0A072TSG2_MEDTR</name>
<dbReference type="AlphaFoldDB" id="A0A072TSG2"/>
<comment type="subcellular location">
    <subcellularLocation>
        <location evidence="2">Chromosome</location>
    </subcellularLocation>
    <subcellularLocation>
        <location evidence="1 6">Nucleus</location>
    </subcellularLocation>
</comment>
<dbReference type="InterPro" id="IPR036390">
    <property type="entry name" value="WH_DNA-bd_sf"/>
</dbReference>
<dbReference type="Gramene" id="rna48474">
    <property type="protein sequence ID" value="RHN42080.1"/>
    <property type="gene ID" value="gene48474"/>
</dbReference>
<dbReference type="PANTHER" id="PTHR11467:SF168">
    <property type="entry name" value="HISTONE H1.1"/>
    <property type="match status" value="1"/>
</dbReference>
<keyword evidence="12" id="KW-1185">Reference proteome</keyword>
<evidence type="ECO:0000256" key="5">
    <source>
        <dbReference type="ARBA" id="ARBA00023242"/>
    </source>
</evidence>
<accession>A0A072TSG2</accession>
<gene>
    <name evidence="11" type="primary">25501631</name>
    <name evidence="9" type="ordered locus">MTR_8g077160</name>
    <name evidence="10" type="ORF">MtrunA17_Chr8g0372961</name>
</gene>
<reference evidence="9 12" key="2">
    <citation type="journal article" date="2014" name="BMC Genomics">
        <title>An improved genome release (version Mt4.0) for the model legume Medicago truncatula.</title>
        <authorList>
            <person name="Tang H."/>
            <person name="Krishnakumar V."/>
            <person name="Bidwell S."/>
            <person name="Rosen B."/>
            <person name="Chan A."/>
            <person name="Zhou S."/>
            <person name="Gentzbittel L."/>
            <person name="Childs K.L."/>
            <person name="Yandell M."/>
            <person name="Gundlach H."/>
            <person name="Mayer K.F."/>
            <person name="Schwartz D.C."/>
            <person name="Town C.D."/>
        </authorList>
    </citation>
    <scope>GENOME REANNOTATION</scope>
    <source>
        <strain evidence="9">A17</strain>
        <strain evidence="11 12">cv. Jemalong A17</strain>
    </source>
</reference>
<reference evidence="10" key="4">
    <citation type="journal article" date="2018" name="Nat. Plants">
        <title>Whole-genome landscape of Medicago truncatula symbiotic genes.</title>
        <authorList>
            <person name="Pecrix Y."/>
            <person name="Gamas P."/>
            <person name="Carrere S."/>
        </authorList>
    </citation>
    <scope>NUCLEOTIDE SEQUENCE</scope>
    <source>
        <tissue evidence="10">Leaves</tissue>
    </source>
</reference>
<dbReference type="EMBL" id="CM001224">
    <property type="protein sequence ID" value="KEH20424.1"/>
    <property type="molecule type" value="Genomic_DNA"/>
</dbReference>
<dbReference type="Pfam" id="PF00538">
    <property type="entry name" value="Linker_histone"/>
    <property type="match status" value="1"/>
</dbReference>
<dbReference type="EnsemblPlants" id="KEH20424">
    <property type="protein sequence ID" value="KEH20424"/>
    <property type="gene ID" value="MTR_8g077160"/>
</dbReference>
<evidence type="ECO:0000256" key="2">
    <source>
        <dbReference type="ARBA" id="ARBA00004286"/>
    </source>
</evidence>
<dbReference type="OrthoDB" id="1110759at2759"/>
<evidence type="ECO:0000313" key="10">
    <source>
        <dbReference type="EMBL" id="RHN42080.1"/>
    </source>
</evidence>
<comment type="similarity">
    <text evidence="6">Belongs to the histone H1/H5 family.</text>
</comment>
<evidence type="ECO:0000256" key="3">
    <source>
        <dbReference type="ARBA" id="ARBA00022454"/>
    </source>
</evidence>
<dbReference type="SUPFAM" id="SSF46785">
    <property type="entry name" value="Winged helix' DNA-binding domain"/>
    <property type="match status" value="1"/>
</dbReference>
<evidence type="ECO:0000256" key="7">
    <source>
        <dbReference type="SAM" id="MobiDB-lite"/>
    </source>
</evidence>
<dbReference type="GO" id="GO:0003677">
    <property type="term" value="F:DNA binding"/>
    <property type="evidence" value="ECO:0007669"/>
    <property type="project" value="UniProtKB-KW"/>
</dbReference>
<dbReference type="Proteomes" id="UP000265566">
    <property type="component" value="Chromosome 8"/>
</dbReference>
<keyword evidence="5 6" id="KW-0539">Nucleus</keyword>
<sequence length="91" mass="10059">MATEEPIVAVEPVPEPIITVEPPALEKDQFEPKVAEAEKKTKKVAKESKPKKASKPRNPASHPTYEEMIKDAIVSLKDRTGSSQYAIAKFN</sequence>
<dbReference type="InterPro" id="IPR005819">
    <property type="entry name" value="H1/H5"/>
</dbReference>
<keyword evidence="3 6" id="KW-0158">Chromosome</keyword>
<dbReference type="EMBL" id="PSQE01000008">
    <property type="protein sequence ID" value="RHN42080.1"/>
    <property type="molecule type" value="Genomic_DNA"/>
</dbReference>
<evidence type="ECO:0000313" key="9">
    <source>
        <dbReference type="EMBL" id="KEH20424.1"/>
    </source>
</evidence>
<evidence type="ECO:0000256" key="1">
    <source>
        <dbReference type="ARBA" id="ARBA00004123"/>
    </source>
</evidence>
<dbReference type="Gene3D" id="1.10.10.10">
    <property type="entry name" value="Winged helix-like DNA-binding domain superfamily/Winged helix DNA-binding domain"/>
    <property type="match status" value="1"/>
</dbReference>
<dbReference type="GO" id="GO:0030527">
    <property type="term" value="F:structural constituent of chromatin"/>
    <property type="evidence" value="ECO:0007669"/>
    <property type="project" value="InterPro"/>
</dbReference>
<dbReference type="GO" id="GO:0006334">
    <property type="term" value="P:nucleosome assembly"/>
    <property type="evidence" value="ECO:0007669"/>
    <property type="project" value="InterPro"/>
</dbReference>
<protein>
    <submittedName>
        <fullName evidence="9">Linker histone H1 and h5 family protein</fullName>
    </submittedName>
    <submittedName>
        <fullName evidence="10">Putative histone H5</fullName>
    </submittedName>
</protein>
<dbReference type="STRING" id="3880.A0A072TSG2"/>
<proteinExistence type="inferred from homology"/>
<keyword evidence="4 6" id="KW-0238">DNA-binding</keyword>
<reference evidence="9 12" key="1">
    <citation type="journal article" date="2011" name="Nature">
        <title>The Medicago genome provides insight into the evolution of rhizobial symbioses.</title>
        <authorList>
            <person name="Young N.D."/>
            <person name="Debelle F."/>
            <person name="Oldroyd G.E."/>
            <person name="Geurts R."/>
            <person name="Cannon S.B."/>
            <person name="Udvardi M.K."/>
            <person name="Benedito V.A."/>
            <person name="Mayer K.F."/>
            <person name="Gouzy J."/>
            <person name="Schoof H."/>
            <person name="Van de Peer Y."/>
            <person name="Proost S."/>
            <person name="Cook D.R."/>
            <person name="Meyers B.C."/>
            <person name="Spannagl M."/>
            <person name="Cheung F."/>
            <person name="De Mita S."/>
            <person name="Krishnakumar V."/>
            <person name="Gundlach H."/>
            <person name="Zhou S."/>
            <person name="Mudge J."/>
            <person name="Bharti A.K."/>
            <person name="Murray J.D."/>
            <person name="Naoumkina M.A."/>
            <person name="Rosen B."/>
            <person name="Silverstein K.A."/>
            <person name="Tang H."/>
            <person name="Rombauts S."/>
            <person name="Zhao P.X."/>
            <person name="Zhou P."/>
            <person name="Barbe V."/>
            <person name="Bardou P."/>
            <person name="Bechner M."/>
            <person name="Bellec A."/>
            <person name="Berger A."/>
            <person name="Berges H."/>
            <person name="Bidwell S."/>
            <person name="Bisseling T."/>
            <person name="Choisne N."/>
            <person name="Couloux A."/>
            <person name="Denny R."/>
            <person name="Deshpande S."/>
            <person name="Dai X."/>
            <person name="Doyle J.J."/>
            <person name="Dudez A.M."/>
            <person name="Farmer A.D."/>
            <person name="Fouteau S."/>
            <person name="Franken C."/>
            <person name="Gibelin C."/>
            <person name="Gish J."/>
            <person name="Goldstein S."/>
            <person name="Gonzalez A.J."/>
            <person name="Green P.J."/>
            <person name="Hallab A."/>
            <person name="Hartog M."/>
            <person name="Hua A."/>
            <person name="Humphray S.J."/>
            <person name="Jeong D.H."/>
            <person name="Jing Y."/>
            <person name="Jocker A."/>
            <person name="Kenton S.M."/>
            <person name="Kim D.J."/>
            <person name="Klee K."/>
            <person name="Lai H."/>
            <person name="Lang C."/>
            <person name="Lin S."/>
            <person name="Macmil S.L."/>
            <person name="Magdelenat G."/>
            <person name="Matthews L."/>
            <person name="McCorrison J."/>
            <person name="Monaghan E.L."/>
            <person name="Mun J.H."/>
            <person name="Najar F.Z."/>
            <person name="Nicholson C."/>
            <person name="Noirot C."/>
            <person name="O'Bleness M."/>
            <person name="Paule C.R."/>
            <person name="Poulain J."/>
            <person name="Prion F."/>
            <person name="Qin B."/>
            <person name="Qu C."/>
            <person name="Retzel E.F."/>
            <person name="Riddle C."/>
            <person name="Sallet E."/>
            <person name="Samain S."/>
            <person name="Samson N."/>
            <person name="Sanders I."/>
            <person name="Saurat O."/>
            <person name="Scarpelli C."/>
            <person name="Schiex T."/>
            <person name="Segurens B."/>
            <person name="Severin A.J."/>
            <person name="Sherrier D.J."/>
            <person name="Shi R."/>
            <person name="Sims S."/>
            <person name="Singer S.R."/>
            <person name="Sinharoy S."/>
            <person name="Sterck L."/>
            <person name="Viollet A."/>
            <person name="Wang B.B."/>
            <person name="Wang K."/>
            <person name="Wang M."/>
            <person name="Wang X."/>
            <person name="Warfsmann J."/>
            <person name="Weissenbach J."/>
            <person name="White D.D."/>
            <person name="White J.D."/>
            <person name="Wiley G.B."/>
            <person name="Wincker P."/>
            <person name="Xing Y."/>
            <person name="Yang L."/>
            <person name="Yao Z."/>
            <person name="Ying F."/>
            <person name="Zhai J."/>
            <person name="Zhou L."/>
            <person name="Zuber A."/>
            <person name="Denarie J."/>
            <person name="Dixon R.A."/>
            <person name="May G.D."/>
            <person name="Schwartz D.C."/>
            <person name="Rogers J."/>
            <person name="Quetier F."/>
            <person name="Town C.D."/>
            <person name="Roe B.A."/>
        </authorList>
    </citation>
    <scope>NUCLEOTIDE SEQUENCE [LARGE SCALE GENOMIC DNA]</scope>
    <source>
        <strain evidence="9">A17</strain>
        <strain evidence="11 12">cv. Jemalong A17</strain>
    </source>
</reference>
<dbReference type="HOGENOM" id="CLU_2430480_0_0_1"/>
<dbReference type="InterPro" id="IPR005818">
    <property type="entry name" value="Histone_H1/H5_H15"/>
</dbReference>
<evidence type="ECO:0000313" key="11">
    <source>
        <dbReference type="EnsemblPlants" id="KEH20424"/>
    </source>
</evidence>
<evidence type="ECO:0000256" key="4">
    <source>
        <dbReference type="ARBA" id="ARBA00023125"/>
    </source>
</evidence>
<dbReference type="InterPro" id="IPR036388">
    <property type="entry name" value="WH-like_DNA-bd_sf"/>
</dbReference>
<evidence type="ECO:0000256" key="6">
    <source>
        <dbReference type="RuleBase" id="RU003894"/>
    </source>
</evidence>
<evidence type="ECO:0000313" key="12">
    <source>
        <dbReference type="Proteomes" id="UP000002051"/>
    </source>
</evidence>
<evidence type="ECO:0000259" key="8">
    <source>
        <dbReference type="PROSITE" id="PS51504"/>
    </source>
</evidence>
<dbReference type="PROSITE" id="PS51504">
    <property type="entry name" value="H15"/>
    <property type="match status" value="1"/>
</dbReference>
<feature type="compositionally biased region" description="Basic and acidic residues" evidence="7">
    <location>
        <begin position="28"/>
        <end position="50"/>
    </location>
</feature>
<feature type="domain" description="H15" evidence="8">
    <location>
        <begin position="61"/>
        <end position="91"/>
    </location>
</feature>
<dbReference type="GO" id="GO:0000786">
    <property type="term" value="C:nucleosome"/>
    <property type="evidence" value="ECO:0007669"/>
    <property type="project" value="InterPro"/>
</dbReference>
<dbReference type="GO" id="GO:0005634">
    <property type="term" value="C:nucleus"/>
    <property type="evidence" value="ECO:0007669"/>
    <property type="project" value="UniProtKB-SubCell"/>
</dbReference>
<organism evidence="9 12">
    <name type="scientific">Medicago truncatula</name>
    <name type="common">Barrel medic</name>
    <name type="synonym">Medicago tribuloides</name>
    <dbReference type="NCBI Taxonomy" id="3880"/>
    <lineage>
        <taxon>Eukaryota</taxon>
        <taxon>Viridiplantae</taxon>
        <taxon>Streptophyta</taxon>
        <taxon>Embryophyta</taxon>
        <taxon>Tracheophyta</taxon>
        <taxon>Spermatophyta</taxon>
        <taxon>Magnoliopsida</taxon>
        <taxon>eudicotyledons</taxon>
        <taxon>Gunneridae</taxon>
        <taxon>Pentapetalae</taxon>
        <taxon>rosids</taxon>
        <taxon>fabids</taxon>
        <taxon>Fabales</taxon>
        <taxon>Fabaceae</taxon>
        <taxon>Papilionoideae</taxon>
        <taxon>50 kb inversion clade</taxon>
        <taxon>NPAAA clade</taxon>
        <taxon>Hologalegina</taxon>
        <taxon>IRL clade</taxon>
        <taxon>Trifolieae</taxon>
        <taxon>Medicago</taxon>
    </lineage>
</organism>